<dbReference type="Gene3D" id="3.40.710.10">
    <property type="entry name" value="DD-peptidase/beta-lactamase superfamily"/>
    <property type="match status" value="1"/>
</dbReference>
<accession>A0AB39SSS7</accession>
<dbReference type="RefSeq" id="WP_369142269.1">
    <property type="nucleotide sequence ID" value="NZ_CP163444.1"/>
</dbReference>
<proteinExistence type="predicted"/>
<keyword evidence="4" id="KW-0378">Hydrolase</keyword>
<feature type="signal peptide" evidence="2">
    <location>
        <begin position="1"/>
        <end position="25"/>
    </location>
</feature>
<evidence type="ECO:0000256" key="2">
    <source>
        <dbReference type="SAM" id="SignalP"/>
    </source>
</evidence>
<dbReference type="EC" id="3.-.-.-" evidence="4"/>
<feature type="compositionally biased region" description="Pro residues" evidence="1">
    <location>
        <begin position="150"/>
        <end position="162"/>
    </location>
</feature>
<dbReference type="GO" id="GO:0016787">
    <property type="term" value="F:hydrolase activity"/>
    <property type="evidence" value="ECO:0007669"/>
    <property type="project" value="UniProtKB-KW"/>
</dbReference>
<dbReference type="AlphaFoldDB" id="A0AB39SSS7"/>
<dbReference type="InterPro" id="IPR001466">
    <property type="entry name" value="Beta-lactam-related"/>
</dbReference>
<feature type="chain" id="PRO_5044262148" evidence="2">
    <location>
        <begin position="26"/>
        <end position="419"/>
    </location>
</feature>
<dbReference type="PANTHER" id="PTHR46825">
    <property type="entry name" value="D-ALANYL-D-ALANINE-CARBOXYPEPTIDASE/ENDOPEPTIDASE AMPH"/>
    <property type="match status" value="1"/>
</dbReference>
<organism evidence="4">
    <name type="scientific">Streptomyces sp. R44</name>
    <dbReference type="NCBI Taxonomy" id="3238633"/>
    <lineage>
        <taxon>Bacteria</taxon>
        <taxon>Bacillati</taxon>
        <taxon>Actinomycetota</taxon>
        <taxon>Actinomycetes</taxon>
        <taxon>Kitasatosporales</taxon>
        <taxon>Streptomycetaceae</taxon>
        <taxon>Streptomyces</taxon>
    </lineage>
</organism>
<feature type="region of interest" description="Disordered" evidence="1">
    <location>
        <begin position="145"/>
        <end position="169"/>
    </location>
</feature>
<dbReference type="SUPFAM" id="SSF56601">
    <property type="entry name" value="beta-lactamase/transpeptidase-like"/>
    <property type="match status" value="1"/>
</dbReference>
<reference evidence="4" key="1">
    <citation type="submission" date="2024-07" db="EMBL/GenBank/DDBJ databases">
        <authorList>
            <person name="Yu S.T."/>
        </authorList>
    </citation>
    <scope>NUCLEOTIDE SEQUENCE</scope>
    <source>
        <strain evidence="4">R44</strain>
    </source>
</reference>
<keyword evidence="2" id="KW-0732">Signal</keyword>
<dbReference type="Pfam" id="PF00144">
    <property type="entry name" value="Beta-lactamase"/>
    <property type="match status" value="1"/>
</dbReference>
<sequence length="419" mass="44439">MRARPTTLRRLAVAGLAASVLTIGAGVPAATALAPGEPRTAGTASAFDPEPVRRLVTPLPGHQAGVLVRVDGPGRGPLWTGTAGPVTADDHFRIGSVTKVFTHTVALQLVAEHRIGLDDPVRLHLPELIPADYGTVTVRQLLDHTSGLPKPAPTPGPPPSPGGDPGWWLKGVTPSDGVRDTFALAAWDHEWNAHRPAPGTVQQYNGINTVIVGLLVEKATGHTFGHELDRRILRPLQLRDTSLPAADDISLPSPHTRVYVDGDDVTEQNPYPWAEGGMISTAADLDRFMTALFRGRLLPPAEQKVAFSVPEVPNAPANKNCLKAGTACFGPGGMMRITLNNGVTVWGKTGSRPGWENGMFATRDLQRRLVYSFNPNGTGTGRQYGDYIQAVAGAAFAGVTDVTDVTDVTAPPRVQGQGR</sequence>
<evidence type="ECO:0000313" key="4">
    <source>
        <dbReference type="EMBL" id="XDQ69528.1"/>
    </source>
</evidence>
<dbReference type="InterPro" id="IPR012338">
    <property type="entry name" value="Beta-lactam/transpept-like"/>
</dbReference>
<feature type="domain" description="Beta-lactamase-related" evidence="3">
    <location>
        <begin position="54"/>
        <end position="392"/>
    </location>
</feature>
<evidence type="ECO:0000259" key="3">
    <source>
        <dbReference type="Pfam" id="PF00144"/>
    </source>
</evidence>
<dbReference type="EMBL" id="CP163444">
    <property type="protein sequence ID" value="XDQ69528.1"/>
    <property type="molecule type" value="Genomic_DNA"/>
</dbReference>
<dbReference type="PANTHER" id="PTHR46825:SF7">
    <property type="entry name" value="D-ALANYL-D-ALANINE CARBOXYPEPTIDASE"/>
    <property type="match status" value="1"/>
</dbReference>
<dbReference type="InterPro" id="IPR050491">
    <property type="entry name" value="AmpC-like"/>
</dbReference>
<name>A0AB39SSS7_9ACTN</name>
<protein>
    <submittedName>
        <fullName evidence="4">Serine hydrolase domain-containing protein</fullName>
        <ecNumber evidence="4">3.-.-.-</ecNumber>
    </submittedName>
</protein>
<evidence type="ECO:0000256" key="1">
    <source>
        <dbReference type="SAM" id="MobiDB-lite"/>
    </source>
</evidence>
<gene>
    <name evidence="4" type="ORF">AB5J54_02925</name>
</gene>